<evidence type="ECO:0000313" key="2">
    <source>
        <dbReference type="Proteomes" id="UP000282433"/>
    </source>
</evidence>
<dbReference type="Proteomes" id="UP000282433">
    <property type="component" value="Chromosome"/>
</dbReference>
<dbReference type="SUPFAM" id="SSF52518">
    <property type="entry name" value="Thiamin diphosphate-binding fold (THDP-binding)"/>
    <property type="match status" value="1"/>
</dbReference>
<proteinExistence type="predicted"/>
<protein>
    <submittedName>
        <fullName evidence="1">Thiamine pyrophosphate enzyme</fullName>
    </submittedName>
</protein>
<dbReference type="AlphaFoldDB" id="A0A447RRA5"/>
<reference evidence="1 2" key="1">
    <citation type="submission" date="2018-12" db="EMBL/GenBank/DDBJ databases">
        <authorList>
            <consortium name="Pathogen Informatics"/>
        </authorList>
    </citation>
    <scope>NUCLEOTIDE SEQUENCE [LARGE SCALE GENOMIC DNA]</scope>
    <source>
        <strain evidence="1 2">NCTC13635</strain>
    </source>
</reference>
<name>A0A447RRA5_KLEPN</name>
<sequence length="51" mass="5539">MSEMITVGDAIARTLEQYHVEAIYGVISIHNLPIADAVGQREKNPLCSGAR</sequence>
<accession>A0A447RRA5</accession>
<dbReference type="Gene3D" id="3.40.50.970">
    <property type="match status" value="1"/>
</dbReference>
<gene>
    <name evidence="1" type="ORF">NCTC13635_02757</name>
</gene>
<evidence type="ECO:0000313" key="1">
    <source>
        <dbReference type="EMBL" id="VEB02312.1"/>
    </source>
</evidence>
<dbReference type="EMBL" id="LR134162">
    <property type="protein sequence ID" value="VEB02312.1"/>
    <property type="molecule type" value="Genomic_DNA"/>
</dbReference>
<organism evidence="1 2">
    <name type="scientific">Klebsiella pneumoniae</name>
    <dbReference type="NCBI Taxonomy" id="573"/>
    <lineage>
        <taxon>Bacteria</taxon>
        <taxon>Pseudomonadati</taxon>
        <taxon>Pseudomonadota</taxon>
        <taxon>Gammaproteobacteria</taxon>
        <taxon>Enterobacterales</taxon>
        <taxon>Enterobacteriaceae</taxon>
        <taxon>Klebsiella/Raoultella group</taxon>
        <taxon>Klebsiella</taxon>
        <taxon>Klebsiella pneumoniae complex</taxon>
    </lineage>
</organism>
<dbReference type="InterPro" id="IPR029061">
    <property type="entry name" value="THDP-binding"/>
</dbReference>